<dbReference type="InterPro" id="IPR011620">
    <property type="entry name" value="Sig_transdc_His_kinase_LytS_TM"/>
</dbReference>
<dbReference type="PROSITE" id="PS50110">
    <property type="entry name" value="RESPONSE_REGULATORY"/>
    <property type="match status" value="1"/>
</dbReference>
<reference evidence="14" key="1">
    <citation type="submission" date="2021-04" db="EMBL/GenBank/DDBJ databases">
        <authorList>
            <person name="Yoon J."/>
        </authorList>
    </citation>
    <scope>NUCLEOTIDE SEQUENCE</scope>
    <source>
        <strain evidence="14">KMU-90</strain>
    </source>
</reference>
<feature type="domain" description="Response regulatory" evidence="12">
    <location>
        <begin position="602"/>
        <end position="718"/>
    </location>
</feature>
<dbReference type="EMBL" id="JAGTUU010000004">
    <property type="protein sequence ID" value="MBS0124517.1"/>
    <property type="molecule type" value="Genomic_DNA"/>
</dbReference>
<protein>
    <recommendedName>
        <fullName evidence="3">histidine kinase</fullName>
        <ecNumber evidence="3">2.7.13.3</ecNumber>
    </recommendedName>
</protein>
<keyword evidence="4" id="KW-1003">Cell membrane</keyword>
<evidence type="ECO:0000313" key="14">
    <source>
        <dbReference type="EMBL" id="MBS0124517.1"/>
    </source>
</evidence>
<dbReference type="Gene3D" id="3.30.450.20">
    <property type="entry name" value="PAS domain"/>
    <property type="match status" value="1"/>
</dbReference>
<keyword evidence="5 9" id="KW-0597">Phosphoprotein</keyword>
<dbReference type="InterPro" id="IPR013655">
    <property type="entry name" value="PAS_fold_3"/>
</dbReference>
<dbReference type="PROSITE" id="PS50109">
    <property type="entry name" value="HIS_KIN"/>
    <property type="match status" value="1"/>
</dbReference>
<evidence type="ECO:0000256" key="5">
    <source>
        <dbReference type="ARBA" id="ARBA00022553"/>
    </source>
</evidence>
<feature type="domain" description="Histidine kinase" evidence="11">
    <location>
        <begin position="349"/>
        <end position="577"/>
    </location>
</feature>
<feature type="transmembrane region" description="Helical" evidence="10">
    <location>
        <begin position="36"/>
        <end position="59"/>
    </location>
</feature>
<comment type="catalytic activity">
    <reaction evidence="1">
        <text>ATP + protein L-histidine = ADP + protein N-phospho-L-histidine.</text>
        <dbReference type="EC" id="2.7.13.3"/>
    </reaction>
</comment>
<evidence type="ECO:0000256" key="10">
    <source>
        <dbReference type="SAM" id="Phobius"/>
    </source>
</evidence>
<dbReference type="GO" id="GO:0005886">
    <property type="term" value="C:plasma membrane"/>
    <property type="evidence" value="ECO:0007669"/>
    <property type="project" value="UniProtKB-SubCell"/>
</dbReference>
<dbReference type="SMART" id="SM00387">
    <property type="entry name" value="HATPase_c"/>
    <property type="match status" value="1"/>
</dbReference>
<sequence length="721" mass="78389">MQTVIDILDNLVLLGMLGVFHFFVELNRGRLGPLGASLATGLVFGIVGFMVTATPVTLIDGATVDARAGPVILAGLFGGPIAAGIAATLGAIARGLVGGSFAPSGMLVYFLYGLFGIILQRFSVIPRDHVATARSIALLIGGSWIAASAMFLVIRPAERAIQWLNDDLPYILLANALSVGVSVGVVALAAMFLSKTVEAMELGRTLNLAKSAGRFGIWDFDVTSGVLKWDDTSKEMHGIDKEAFRGTYEDWSKTVHVDDLPMVQAAFSAALAEKKPFSVEYRVVLPGGAMRAIKGDAIVLFDRASKPLRVVGTNLDLSELRSAEEKLIEAQSLAAQAQKFETIGQLTGGVAHDFNNLLAVIMGNQELLRDAIRNPPVDVSEANVLIDATIEATKRGADLSRNMLAYARKAQLQPVLTDLNELVRETDSWLRRMIESSVEIETILQAGLWSTRVDRASMQSALVNLVVNARDAMGGAGRVTIETSNIRIDHEYITDRHEEIAAGRYVMLAVSDTGPGIPMERLDHIFDPFFTTKPTGKGSGLGLSMVQGFVKQSRGAIRVYTEIDVGTSFKLYFPAVEEPEATTRRSIPAERPAHEGLSEQRRILLVEDDDRVLAVLTRTLRNAGYEVVQCRNGDDALETFRKDRDFDLVVTDIVMPGQLQGPMMSKEIRNLDPDMRFVFLSGYASEATVHGNGLHPSDIRLMKPVSRNDLLTSVRRAIQGK</sequence>
<dbReference type="Gene3D" id="3.40.50.2300">
    <property type="match status" value="1"/>
</dbReference>
<dbReference type="SMART" id="SM00448">
    <property type="entry name" value="REC"/>
    <property type="match status" value="1"/>
</dbReference>
<dbReference type="SUPFAM" id="SSF47384">
    <property type="entry name" value="Homodimeric domain of signal transducing histidine kinase"/>
    <property type="match status" value="1"/>
</dbReference>
<dbReference type="AlphaFoldDB" id="A0A8J8B7K6"/>
<dbReference type="SUPFAM" id="SSF55785">
    <property type="entry name" value="PYP-like sensor domain (PAS domain)"/>
    <property type="match status" value="1"/>
</dbReference>
<dbReference type="SUPFAM" id="SSF55874">
    <property type="entry name" value="ATPase domain of HSP90 chaperone/DNA topoisomerase II/histidine kinase"/>
    <property type="match status" value="1"/>
</dbReference>
<proteinExistence type="predicted"/>
<dbReference type="InterPro" id="IPR036890">
    <property type="entry name" value="HATPase_C_sf"/>
</dbReference>
<dbReference type="InterPro" id="IPR003594">
    <property type="entry name" value="HATPase_dom"/>
</dbReference>
<dbReference type="EC" id="2.7.13.3" evidence="3"/>
<evidence type="ECO:0000259" key="13">
    <source>
        <dbReference type="PROSITE" id="PS50113"/>
    </source>
</evidence>
<dbReference type="InterPro" id="IPR005467">
    <property type="entry name" value="His_kinase_dom"/>
</dbReference>
<organism evidence="14 15">
    <name type="scientific">Thetidibacter halocola</name>
    <dbReference type="NCBI Taxonomy" id="2827239"/>
    <lineage>
        <taxon>Bacteria</taxon>
        <taxon>Pseudomonadati</taxon>
        <taxon>Pseudomonadota</taxon>
        <taxon>Alphaproteobacteria</taxon>
        <taxon>Rhodobacterales</taxon>
        <taxon>Roseobacteraceae</taxon>
        <taxon>Thetidibacter</taxon>
    </lineage>
</organism>
<feature type="modified residue" description="4-aspartylphosphate" evidence="9">
    <location>
        <position position="652"/>
    </location>
</feature>
<dbReference type="PRINTS" id="PR00344">
    <property type="entry name" value="BCTRLSENSOR"/>
</dbReference>
<dbReference type="PANTHER" id="PTHR43065">
    <property type="entry name" value="SENSOR HISTIDINE KINASE"/>
    <property type="match status" value="1"/>
</dbReference>
<evidence type="ECO:0000256" key="1">
    <source>
        <dbReference type="ARBA" id="ARBA00000085"/>
    </source>
</evidence>
<evidence type="ECO:0000313" key="15">
    <source>
        <dbReference type="Proteomes" id="UP000681356"/>
    </source>
</evidence>
<dbReference type="Pfam" id="PF08447">
    <property type="entry name" value="PAS_3"/>
    <property type="match status" value="1"/>
</dbReference>
<dbReference type="InterPro" id="IPR004358">
    <property type="entry name" value="Sig_transdc_His_kin-like_C"/>
</dbReference>
<keyword evidence="15" id="KW-1185">Reference proteome</keyword>
<evidence type="ECO:0000256" key="8">
    <source>
        <dbReference type="ARBA" id="ARBA00023136"/>
    </source>
</evidence>
<dbReference type="GO" id="GO:0000155">
    <property type="term" value="F:phosphorelay sensor kinase activity"/>
    <property type="evidence" value="ECO:0007669"/>
    <property type="project" value="InterPro"/>
</dbReference>
<dbReference type="InterPro" id="IPR001789">
    <property type="entry name" value="Sig_transdc_resp-reg_receiver"/>
</dbReference>
<evidence type="ECO:0000256" key="3">
    <source>
        <dbReference type="ARBA" id="ARBA00012438"/>
    </source>
</evidence>
<evidence type="ECO:0000256" key="7">
    <source>
        <dbReference type="ARBA" id="ARBA00022989"/>
    </source>
</evidence>
<dbReference type="Proteomes" id="UP000681356">
    <property type="component" value="Unassembled WGS sequence"/>
</dbReference>
<dbReference type="PANTHER" id="PTHR43065:SF49">
    <property type="entry name" value="HISTIDINE KINASE"/>
    <property type="match status" value="1"/>
</dbReference>
<evidence type="ECO:0000256" key="9">
    <source>
        <dbReference type="PROSITE-ProRule" id="PRU00169"/>
    </source>
</evidence>
<keyword evidence="8 10" id="KW-0472">Membrane</keyword>
<keyword evidence="7 10" id="KW-1133">Transmembrane helix</keyword>
<feature type="transmembrane region" description="Helical" evidence="10">
    <location>
        <begin position="169"/>
        <end position="194"/>
    </location>
</feature>
<keyword evidence="6 10" id="KW-0812">Transmembrane</keyword>
<feature type="transmembrane region" description="Helical" evidence="10">
    <location>
        <begin position="105"/>
        <end position="124"/>
    </location>
</feature>
<dbReference type="InterPro" id="IPR035965">
    <property type="entry name" value="PAS-like_dom_sf"/>
</dbReference>
<comment type="caution">
    <text evidence="14">The sequence shown here is derived from an EMBL/GenBank/DDBJ whole genome shotgun (WGS) entry which is preliminary data.</text>
</comment>
<dbReference type="RefSeq" id="WP_212536489.1">
    <property type="nucleotide sequence ID" value="NZ_JAGTUU010000004.1"/>
</dbReference>
<evidence type="ECO:0000256" key="2">
    <source>
        <dbReference type="ARBA" id="ARBA00004651"/>
    </source>
</evidence>
<dbReference type="GO" id="GO:0071555">
    <property type="term" value="P:cell wall organization"/>
    <property type="evidence" value="ECO:0007669"/>
    <property type="project" value="InterPro"/>
</dbReference>
<dbReference type="InterPro" id="IPR003661">
    <property type="entry name" value="HisK_dim/P_dom"/>
</dbReference>
<feature type="domain" description="PAC" evidence="13">
    <location>
        <begin position="277"/>
        <end position="329"/>
    </location>
</feature>
<evidence type="ECO:0000256" key="6">
    <source>
        <dbReference type="ARBA" id="ARBA00022692"/>
    </source>
</evidence>
<dbReference type="CDD" id="cd00130">
    <property type="entry name" value="PAS"/>
    <property type="match status" value="1"/>
</dbReference>
<evidence type="ECO:0000259" key="12">
    <source>
        <dbReference type="PROSITE" id="PS50110"/>
    </source>
</evidence>
<comment type="subcellular location">
    <subcellularLocation>
        <location evidence="2">Cell membrane</location>
        <topology evidence="2">Multi-pass membrane protein</topology>
    </subcellularLocation>
</comment>
<dbReference type="PROSITE" id="PS50113">
    <property type="entry name" value="PAC"/>
    <property type="match status" value="1"/>
</dbReference>
<dbReference type="Pfam" id="PF07694">
    <property type="entry name" value="5TM-5TMR_LYT"/>
    <property type="match status" value="1"/>
</dbReference>
<feature type="transmembrane region" description="Helical" evidence="10">
    <location>
        <begin position="136"/>
        <end position="157"/>
    </location>
</feature>
<feature type="transmembrane region" description="Helical" evidence="10">
    <location>
        <begin position="7"/>
        <end position="24"/>
    </location>
</feature>
<accession>A0A8J8B7K6</accession>
<dbReference type="Pfam" id="PF02518">
    <property type="entry name" value="HATPase_c"/>
    <property type="match status" value="1"/>
</dbReference>
<dbReference type="SMART" id="SM00388">
    <property type="entry name" value="HisKA"/>
    <property type="match status" value="1"/>
</dbReference>
<dbReference type="CDD" id="cd00082">
    <property type="entry name" value="HisKA"/>
    <property type="match status" value="1"/>
</dbReference>
<evidence type="ECO:0000256" key="4">
    <source>
        <dbReference type="ARBA" id="ARBA00022475"/>
    </source>
</evidence>
<dbReference type="InterPro" id="IPR000014">
    <property type="entry name" value="PAS"/>
</dbReference>
<dbReference type="SUPFAM" id="SSF52172">
    <property type="entry name" value="CheY-like"/>
    <property type="match status" value="1"/>
</dbReference>
<dbReference type="Gene3D" id="2.10.70.100">
    <property type="match status" value="1"/>
</dbReference>
<feature type="transmembrane region" description="Helical" evidence="10">
    <location>
        <begin position="71"/>
        <end position="93"/>
    </location>
</feature>
<dbReference type="Gene3D" id="1.10.287.130">
    <property type="match status" value="1"/>
</dbReference>
<dbReference type="InterPro" id="IPR011006">
    <property type="entry name" value="CheY-like_superfamily"/>
</dbReference>
<dbReference type="InterPro" id="IPR000700">
    <property type="entry name" value="PAS-assoc_C"/>
</dbReference>
<evidence type="ECO:0000259" key="11">
    <source>
        <dbReference type="PROSITE" id="PS50109"/>
    </source>
</evidence>
<dbReference type="Gene3D" id="3.30.565.10">
    <property type="entry name" value="Histidine kinase-like ATPase, C-terminal domain"/>
    <property type="match status" value="1"/>
</dbReference>
<dbReference type="InterPro" id="IPR036097">
    <property type="entry name" value="HisK_dim/P_sf"/>
</dbReference>
<dbReference type="Pfam" id="PF00072">
    <property type="entry name" value="Response_reg"/>
    <property type="match status" value="1"/>
</dbReference>
<gene>
    <name evidence="14" type="ORF">KB874_10250</name>
</gene>
<name>A0A8J8B7K6_9RHOB</name>